<proteinExistence type="predicted"/>
<evidence type="ECO:0000259" key="1">
    <source>
        <dbReference type="Pfam" id="PF12358"/>
    </source>
</evidence>
<dbReference type="InterPro" id="IPR022104">
    <property type="entry name" value="DUF3644"/>
</dbReference>
<evidence type="ECO:0000313" key="2">
    <source>
        <dbReference type="EMBL" id="MBI9000917.1"/>
    </source>
</evidence>
<keyword evidence="3" id="KW-1185">Reference proteome</keyword>
<dbReference type="RefSeq" id="WP_198736326.1">
    <property type="nucleotide sequence ID" value="NZ_JAEIOT010000007.1"/>
</dbReference>
<name>A0ABS0VVY0_9CORY</name>
<organism evidence="2 3">
    <name type="scientific">Corynebacterium marambiense</name>
    <dbReference type="NCBI Taxonomy" id="2765364"/>
    <lineage>
        <taxon>Bacteria</taxon>
        <taxon>Bacillati</taxon>
        <taxon>Actinomycetota</taxon>
        <taxon>Actinomycetes</taxon>
        <taxon>Mycobacteriales</taxon>
        <taxon>Corynebacteriaceae</taxon>
        <taxon>Corynebacterium</taxon>
    </lineage>
</organism>
<evidence type="ECO:0000313" key="3">
    <source>
        <dbReference type="Proteomes" id="UP000625574"/>
    </source>
</evidence>
<dbReference type="EMBL" id="JAEIOT010000007">
    <property type="protein sequence ID" value="MBI9000917.1"/>
    <property type="molecule type" value="Genomic_DNA"/>
</dbReference>
<feature type="domain" description="DUF3644" evidence="1">
    <location>
        <begin position="9"/>
        <end position="186"/>
    </location>
</feature>
<dbReference type="Proteomes" id="UP000625574">
    <property type="component" value="Unassembled WGS sequence"/>
</dbReference>
<dbReference type="Pfam" id="PF12358">
    <property type="entry name" value="DUF3644"/>
    <property type="match status" value="1"/>
</dbReference>
<reference evidence="2 3" key="1">
    <citation type="submission" date="2020-12" db="EMBL/GenBank/DDBJ databases">
        <title>Genome public.</title>
        <authorList>
            <person name="Sun Q."/>
        </authorList>
    </citation>
    <scope>NUCLEOTIDE SEQUENCE [LARGE SCALE GENOMIC DNA]</scope>
    <source>
        <strain evidence="2 3">CCM 8864</strain>
    </source>
</reference>
<sequence>MPKLPRWRRLLEESRRQALVAIDFYNRPGDRRSYSDFIVHLHLAWQDLLLASRMKDKCQIYYQEKRKYVKNPDGSRKTWELGCCLKEEYEENNPIRSNLEFFIGLRNRIEHNFEDCLLVATASEAHACIINYEAENIRRFGDEFTLGNDLKIPIFIHSLQPAEYDYMAEMRRGIPRATLNYITEFMTGLPGETSSDEKFSYRLALMPVKGPKTEADMALTFVNIHDLSEDEKLKLMGKEGSESSPRSFVTSFTVMSCCRK</sequence>
<gene>
    <name evidence="2" type="ORF">JDV76_08045</name>
</gene>
<comment type="caution">
    <text evidence="2">The sequence shown here is derived from an EMBL/GenBank/DDBJ whole genome shotgun (WGS) entry which is preliminary data.</text>
</comment>
<protein>
    <submittedName>
        <fullName evidence="2">DUF3644 domain-containing protein</fullName>
    </submittedName>
</protein>
<accession>A0ABS0VVY0</accession>